<dbReference type="AlphaFoldDB" id="A0A7C9LGB6"/>
<feature type="domain" description="AB hydrolase-1" evidence="1">
    <location>
        <begin position="19"/>
        <end position="247"/>
    </location>
</feature>
<dbReference type="Pfam" id="PF12697">
    <property type="entry name" value="Abhydrolase_6"/>
    <property type="match status" value="1"/>
</dbReference>
<dbReference type="EMBL" id="WODA01000025">
    <property type="protein sequence ID" value="MUN08610.1"/>
    <property type="molecule type" value="Genomic_DNA"/>
</dbReference>
<dbReference type="GO" id="GO:0016020">
    <property type="term" value="C:membrane"/>
    <property type="evidence" value="ECO:0007669"/>
    <property type="project" value="TreeGrafter"/>
</dbReference>
<evidence type="ECO:0000313" key="2">
    <source>
        <dbReference type="EMBL" id="MUN08610.1"/>
    </source>
</evidence>
<dbReference type="OrthoDB" id="8444301at2"/>
<dbReference type="GO" id="GO:0047372">
    <property type="term" value="F:monoacylglycerol lipase activity"/>
    <property type="evidence" value="ECO:0007669"/>
    <property type="project" value="TreeGrafter"/>
</dbReference>
<keyword evidence="2" id="KW-0378">Hydrolase</keyword>
<accession>A0A7C9LGB6</accession>
<keyword evidence="3" id="KW-1185">Reference proteome</keyword>
<dbReference type="SUPFAM" id="SSF53474">
    <property type="entry name" value="alpha/beta-Hydrolases"/>
    <property type="match status" value="1"/>
</dbReference>
<dbReference type="GO" id="GO:0046464">
    <property type="term" value="P:acylglycerol catabolic process"/>
    <property type="evidence" value="ECO:0007669"/>
    <property type="project" value="TreeGrafter"/>
</dbReference>
<dbReference type="RefSeq" id="WP_155843483.1">
    <property type="nucleotide sequence ID" value="NZ_BAAAIA010000008.1"/>
</dbReference>
<dbReference type="InterPro" id="IPR000073">
    <property type="entry name" value="AB_hydrolase_1"/>
</dbReference>
<reference evidence="2 3" key="1">
    <citation type="submission" date="2019-11" db="EMBL/GenBank/DDBJ databases">
        <title>Agromyces kandeliae sp. nov., isolated from mangrove soil.</title>
        <authorList>
            <person name="Wang R."/>
        </authorList>
    </citation>
    <scope>NUCLEOTIDE SEQUENCE [LARGE SCALE GENOMIC DNA]</scope>
    <source>
        <strain evidence="2 3">JCM 11431</strain>
    </source>
</reference>
<evidence type="ECO:0000313" key="3">
    <source>
        <dbReference type="Proteomes" id="UP000480122"/>
    </source>
</evidence>
<dbReference type="PANTHER" id="PTHR43798">
    <property type="entry name" value="MONOACYLGLYCEROL LIPASE"/>
    <property type="match status" value="1"/>
</dbReference>
<dbReference type="Gene3D" id="3.40.50.1820">
    <property type="entry name" value="alpha/beta hydrolase"/>
    <property type="match status" value="1"/>
</dbReference>
<protein>
    <submittedName>
        <fullName evidence="2">Alpha/beta fold hydrolase</fullName>
    </submittedName>
</protein>
<dbReference type="InterPro" id="IPR029058">
    <property type="entry name" value="AB_hydrolase_fold"/>
</dbReference>
<evidence type="ECO:0000259" key="1">
    <source>
        <dbReference type="Pfam" id="PF12697"/>
    </source>
</evidence>
<dbReference type="PRINTS" id="PR00111">
    <property type="entry name" value="ABHYDROLASE"/>
</dbReference>
<sequence length="261" mass="27524">MSDLGWLDDPQALEAEHVIVLLPSLGTTVRIFDELVDGLTGRWRDLAVLRADLPGHGIAPRAYEVSIPSLGAEVSAVVRMLRARHVTVAGVSMGGAIALEAATHRPPDLDSFVMINSGTSFGTPDGWRTLIANVTEAGVAATALGAKAGWFSPDFAESARAQALLEDLSRIDSSSYVACCRALADYHGPADLGQLDVPALLIATSDDTATPPTGLRALARRLRHARFVELPSGGHLSLVEHSHAVEAILADAIQKGRTNDS</sequence>
<dbReference type="PANTHER" id="PTHR43798:SF5">
    <property type="entry name" value="MONOACYLGLYCEROL LIPASE ABHD6"/>
    <property type="match status" value="1"/>
</dbReference>
<name>A0A7C9LGB6_9MICO</name>
<dbReference type="InterPro" id="IPR050266">
    <property type="entry name" value="AB_hydrolase_sf"/>
</dbReference>
<organism evidence="2 3">
    <name type="scientific">Agromyces luteolus</name>
    <dbReference type="NCBI Taxonomy" id="88373"/>
    <lineage>
        <taxon>Bacteria</taxon>
        <taxon>Bacillati</taxon>
        <taxon>Actinomycetota</taxon>
        <taxon>Actinomycetes</taxon>
        <taxon>Micrococcales</taxon>
        <taxon>Microbacteriaceae</taxon>
        <taxon>Agromyces</taxon>
    </lineage>
</organism>
<comment type="caution">
    <text evidence="2">The sequence shown here is derived from an EMBL/GenBank/DDBJ whole genome shotgun (WGS) entry which is preliminary data.</text>
</comment>
<gene>
    <name evidence="2" type="ORF">GLX25_15995</name>
</gene>
<proteinExistence type="predicted"/>
<dbReference type="Proteomes" id="UP000480122">
    <property type="component" value="Unassembled WGS sequence"/>
</dbReference>